<dbReference type="FunFam" id="1.10.10.1760:FF:000001">
    <property type="entry name" value="60S ribosomal protein L36"/>
    <property type="match status" value="1"/>
</dbReference>
<evidence type="ECO:0000313" key="6">
    <source>
        <dbReference type="EMBL" id="KAF6148227.1"/>
    </source>
</evidence>
<proteinExistence type="inferred from homology"/>
<comment type="similarity">
    <text evidence="1 4">Belongs to the eukaryotic ribosomal protein eL36 family.</text>
</comment>
<gene>
    <name evidence="6" type="ORF">GIB67_012002</name>
</gene>
<dbReference type="EMBL" id="JACGCM010001854">
    <property type="protein sequence ID" value="KAF6148227.1"/>
    <property type="molecule type" value="Genomic_DNA"/>
</dbReference>
<dbReference type="AlphaFoldDB" id="A0A7J7M039"/>
<dbReference type="Proteomes" id="UP000541444">
    <property type="component" value="Unassembled WGS sequence"/>
</dbReference>
<sequence>MAPPQPNTDLFIGLNKGQIVTKKELAPCSSARKRKISKRVHFVRNLIREVVGFAPYEKRCIELLRVGKDKRALKLTKQKTGTHKRSKKKRDEMFNVLHKTKK</sequence>
<reference evidence="6 7" key="1">
    <citation type="journal article" date="2020" name="IScience">
        <title>Genome Sequencing of the Endangered Kingdonia uniflora (Circaeasteraceae, Ranunculales) Reveals Potential Mechanisms of Evolutionary Specialization.</title>
        <authorList>
            <person name="Sun Y."/>
            <person name="Deng T."/>
            <person name="Zhang A."/>
            <person name="Moore M.J."/>
            <person name="Landis J.B."/>
            <person name="Lin N."/>
            <person name="Zhang H."/>
            <person name="Zhang X."/>
            <person name="Huang J."/>
            <person name="Zhang X."/>
            <person name="Sun H."/>
            <person name="Wang H."/>
        </authorList>
    </citation>
    <scope>NUCLEOTIDE SEQUENCE [LARGE SCALE GENOMIC DNA]</scope>
    <source>
        <strain evidence="6">TB1705</strain>
        <tissue evidence="6">Leaf</tissue>
    </source>
</reference>
<evidence type="ECO:0000256" key="1">
    <source>
        <dbReference type="ARBA" id="ARBA00006509"/>
    </source>
</evidence>
<evidence type="ECO:0000256" key="3">
    <source>
        <dbReference type="ARBA" id="ARBA00023274"/>
    </source>
</evidence>
<feature type="compositionally biased region" description="Basic residues" evidence="5">
    <location>
        <begin position="76"/>
        <end position="88"/>
    </location>
</feature>
<dbReference type="GO" id="GO:1990904">
    <property type="term" value="C:ribonucleoprotein complex"/>
    <property type="evidence" value="ECO:0007669"/>
    <property type="project" value="UniProtKB-KW"/>
</dbReference>
<organism evidence="6 7">
    <name type="scientific">Kingdonia uniflora</name>
    <dbReference type="NCBI Taxonomy" id="39325"/>
    <lineage>
        <taxon>Eukaryota</taxon>
        <taxon>Viridiplantae</taxon>
        <taxon>Streptophyta</taxon>
        <taxon>Embryophyta</taxon>
        <taxon>Tracheophyta</taxon>
        <taxon>Spermatophyta</taxon>
        <taxon>Magnoliopsida</taxon>
        <taxon>Ranunculales</taxon>
        <taxon>Circaeasteraceae</taxon>
        <taxon>Kingdonia</taxon>
    </lineage>
</organism>
<accession>A0A7J7M039</accession>
<evidence type="ECO:0000256" key="4">
    <source>
        <dbReference type="RuleBase" id="RU000665"/>
    </source>
</evidence>
<dbReference type="InterPro" id="IPR000509">
    <property type="entry name" value="Ribosomal_eL36"/>
</dbReference>
<dbReference type="OrthoDB" id="25649at2759"/>
<keyword evidence="2 4" id="KW-0689">Ribosomal protein</keyword>
<dbReference type="Gene3D" id="1.10.10.1760">
    <property type="entry name" value="60S ribosomal protein L36"/>
    <property type="match status" value="1"/>
</dbReference>
<dbReference type="Pfam" id="PF01158">
    <property type="entry name" value="Ribosomal_L36e"/>
    <property type="match status" value="1"/>
</dbReference>
<protein>
    <recommendedName>
        <fullName evidence="4">60S ribosomal protein L36</fullName>
    </recommendedName>
</protein>
<evidence type="ECO:0000313" key="7">
    <source>
        <dbReference type="Proteomes" id="UP000541444"/>
    </source>
</evidence>
<keyword evidence="7" id="KW-1185">Reference proteome</keyword>
<comment type="caution">
    <text evidence="6">The sequence shown here is derived from an EMBL/GenBank/DDBJ whole genome shotgun (WGS) entry which is preliminary data.</text>
</comment>
<keyword evidence="3 4" id="KW-0687">Ribonucleoprotein</keyword>
<dbReference type="GO" id="GO:0005840">
    <property type="term" value="C:ribosome"/>
    <property type="evidence" value="ECO:0007669"/>
    <property type="project" value="UniProtKB-KW"/>
</dbReference>
<dbReference type="GO" id="GO:0003735">
    <property type="term" value="F:structural constituent of ribosome"/>
    <property type="evidence" value="ECO:0007669"/>
    <property type="project" value="InterPro"/>
</dbReference>
<evidence type="ECO:0000256" key="5">
    <source>
        <dbReference type="SAM" id="MobiDB-lite"/>
    </source>
</evidence>
<feature type="region of interest" description="Disordered" evidence="5">
    <location>
        <begin position="76"/>
        <end position="102"/>
    </location>
</feature>
<dbReference type="InterPro" id="IPR038097">
    <property type="entry name" value="Ribosomal_eL36_sf"/>
</dbReference>
<name>A0A7J7M039_9MAGN</name>
<dbReference type="GO" id="GO:0006412">
    <property type="term" value="P:translation"/>
    <property type="evidence" value="ECO:0007669"/>
    <property type="project" value="InterPro"/>
</dbReference>
<dbReference type="PANTHER" id="PTHR10114">
    <property type="entry name" value="60S RIBOSOMAL PROTEIN L36"/>
    <property type="match status" value="1"/>
</dbReference>
<dbReference type="PROSITE" id="PS01190">
    <property type="entry name" value="RIBOSOMAL_L36E"/>
    <property type="match status" value="1"/>
</dbReference>
<evidence type="ECO:0000256" key="2">
    <source>
        <dbReference type="ARBA" id="ARBA00022980"/>
    </source>
</evidence>